<feature type="region of interest" description="Disordered" evidence="1">
    <location>
        <begin position="44"/>
        <end position="82"/>
    </location>
</feature>
<protein>
    <submittedName>
        <fullName evidence="3">Uncharacterized protein</fullName>
    </submittedName>
</protein>
<feature type="compositionally biased region" description="Polar residues" evidence="1">
    <location>
        <begin position="49"/>
        <end position="63"/>
    </location>
</feature>
<feature type="transmembrane region" description="Helical" evidence="2">
    <location>
        <begin position="21"/>
        <end position="42"/>
    </location>
</feature>
<sequence>QVSGGGISRLDEGERIMTRTNLFKGVLLISASIVSLTVAAAADAQQTAGSQVPQPADDQTSAPVTADSPGATSEEQGPDIVVTGFRASL</sequence>
<feature type="non-terminal residue" evidence="3">
    <location>
        <position position="1"/>
    </location>
</feature>
<evidence type="ECO:0000256" key="1">
    <source>
        <dbReference type="SAM" id="MobiDB-lite"/>
    </source>
</evidence>
<accession>A0A699XGC1</accession>
<keyword evidence="2" id="KW-0472">Membrane</keyword>
<name>A0A699XGC1_TANCI</name>
<dbReference type="EMBL" id="BKCJ011836189">
    <property type="protein sequence ID" value="GFD57028.1"/>
    <property type="molecule type" value="Genomic_DNA"/>
</dbReference>
<comment type="caution">
    <text evidence="3">The sequence shown here is derived from an EMBL/GenBank/DDBJ whole genome shotgun (WGS) entry which is preliminary data.</text>
</comment>
<evidence type="ECO:0000313" key="3">
    <source>
        <dbReference type="EMBL" id="GFD57028.1"/>
    </source>
</evidence>
<proteinExistence type="predicted"/>
<reference evidence="3" key="1">
    <citation type="journal article" date="2019" name="Sci. Rep.">
        <title>Draft genome of Tanacetum cinerariifolium, the natural source of mosquito coil.</title>
        <authorList>
            <person name="Yamashiro T."/>
            <person name="Shiraishi A."/>
            <person name="Satake H."/>
            <person name="Nakayama K."/>
        </authorList>
    </citation>
    <scope>NUCLEOTIDE SEQUENCE</scope>
</reference>
<keyword evidence="2" id="KW-1133">Transmembrane helix</keyword>
<evidence type="ECO:0000256" key="2">
    <source>
        <dbReference type="SAM" id="Phobius"/>
    </source>
</evidence>
<dbReference type="AlphaFoldDB" id="A0A699XGC1"/>
<organism evidence="3">
    <name type="scientific">Tanacetum cinerariifolium</name>
    <name type="common">Dalmatian daisy</name>
    <name type="synonym">Chrysanthemum cinerariifolium</name>
    <dbReference type="NCBI Taxonomy" id="118510"/>
    <lineage>
        <taxon>Eukaryota</taxon>
        <taxon>Viridiplantae</taxon>
        <taxon>Streptophyta</taxon>
        <taxon>Embryophyta</taxon>
        <taxon>Tracheophyta</taxon>
        <taxon>Spermatophyta</taxon>
        <taxon>Magnoliopsida</taxon>
        <taxon>eudicotyledons</taxon>
        <taxon>Gunneridae</taxon>
        <taxon>Pentapetalae</taxon>
        <taxon>asterids</taxon>
        <taxon>campanulids</taxon>
        <taxon>Asterales</taxon>
        <taxon>Asteraceae</taxon>
        <taxon>Asteroideae</taxon>
        <taxon>Anthemideae</taxon>
        <taxon>Anthemidinae</taxon>
        <taxon>Tanacetum</taxon>
    </lineage>
</organism>
<feature type="non-terminal residue" evidence="3">
    <location>
        <position position="89"/>
    </location>
</feature>
<keyword evidence="2" id="KW-0812">Transmembrane</keyword>
<gene>
    <name evidence="3" type="ORF">Tci_928997</name>
</gene>